<sequence>MNAPTHVISLHPAVAQRRQPAEKDNTPDGSRSDSRAGRPSPPGTLGQPHPRRPPSPPPTGGGGISPPPARVHSSSPSTTATPSTPSMPPVVTVVVDAAVAVPAAAAAPGGPPTASGSMRASGSGAATRPSHTHPTARWASQRGDRSTHPPSGWGSLVASKSGGQSRRRACRRRPDRRRHGATRPWRWGPTTATRPPLRSHVSTSRHPSQLHGAVGGRVPHSGELHAIQGVEPGGGGPKRGQPVGSPGERVRQRRERQPAPQLARGGSAPPAPVAPSTPPR</sequence>
<reference evidence="1" key="1">
    <citation type="submission" date="2019-11" db="EMBL/GenBank/DDBJ databases">
        <title>Nori genome reveals adaptations in red seaweeds to the harsh intertidal environment.</title>
        <authorList>
            <person name="Wang D."/>
            <person name="Mao Y."/>
        </authorList>
    </citation>
    <scope>NUCLEOTIDE SEQUENCE</scope>
    <source>
        <tissue evidence="1">Gametophyte</tissue>
    </source>
</reference>
<dbReference type="EMBL" id="CM020619">
    <property type="protein sequence ID" value="KAK1863065.1"/>
    <property type="molecule type" value="Genomic_DNA"/>
</dbReference>
<gene>
    <name evidence="1" type="ORF">I4F81_005629</name>
</gene>
<organism evidence="1 2">
    <name type="scientific">Pyropia yezoensis</name>
    <name type="common">Susabi-nori</name>
    <name type="synonym">Porphyra yezoensis</name>
    <dbReference type="NCBI Taxonomy" id="2788"/>
    <lineage>
        <taxon>Eukaryota</taxon>
        <taxon>Rhodophyta</taxon>
        <taxon>Bangiophyceae</taxon>
        <taxon>Bangiales</taxon>
        <taxon>Bangiaceae</taxon>
        <taxon>Pyropia</taxon>
    </lineage>
</organism>
<keyword evidence="2" id="KW-1185">Reference proteome</keyword>
<name>A0ACC3BYX6_PYRYE</name>
<protein>
    <submittedName>
        <fullName evidence="1">Uncharacterized protein</fullName>
    </submittedName>
</protein>
<evidence type="ECO:0000313" key="1">
    <source>
        <dbReference type="EMBL" id="KAK1863065.1"/>
    </source>
</evidence>
<dbReference type="Proteomes" id="UP000798662">
    <property type="component" value="Chromosome 2"/>
</dbReference>
<evidence type="ECO:0000313" key="2">
    <source>
        <dbReference type="Proteomes" id="UP000798662"/>
    </source>
</evidence>
<accession>A0ACC3BYX6</accession>
<proteinExistence type="predicted"/>
<comment type="caution">
    <text evidence="1">The sequence shown here is derived from an EMBL/GenBank/DDBJ whole genome shotgun (WGS) entry which is preliminary data.</text>
</comment>